<gene>
    <name evidence="2" type="ORF">HMPREF1978_00512</name>
</gene>
<dbReference type="AlphaFoldDB" id="U1Q4L3"/>
<dbReference type="Proteomes" id="UP000016481">
    <property type="component" value="Unassembled WGS sequence"/>
</dbReference>
<feature type="region of interest" description="Disordered" evidence="1">
    <location>
        <begin position="1"/>
        <end position="55"/>
    </location>
</feature>
<organism evidence="2 3">
    <name type="scientific">Actinomyces graevenitzii F0530</name>
    <dbReference type="NCBI Taxonomy" id="1321817"/>
    <lineage>
        <taxon>Bacteria</taxon>
        <taxon>Bacillati</taxon>
        <taxon>Actinomycetota</taxon>
        <taxon>Actinomycetes</taxon>
        <taxon>Actinomycetales</taxon>
        <taxon>Actinomycetaceae</taxon>
        <taxon>Actinomyces</taxon>
    </lineage>
</organism>
<evidence type="ECO:0000313" key="2">
    <source>
        <dbReference type="EMBL" id="ERH17466.1"/>
    </source>
</evidence>
<sequence>MVRLEDVAAGGGAAGDVAAGETTASSSKNKKSERKWRATKKDAASVLGYSARRQA</sequence>
<comment type="caution">
    <text evidence="2">The sequence shown here is derived from an EMBL/GenBank/DDBJ whole genome shotgun (WGS) entry which is preliminary data.</text>
</comment>
<name>U1Q4L3_9ACTO</name>
<evidence type="ECO:0000256" key="1">
    <source>
        <dbReference type="SAM" id="MobiDB-lite"/>
    </source>
</evidence>
<reference evidence="2 3" key="1">
    <citation type="submission" date="2013-08" db="EMBL/GenBank/DDBJ databases">
        <authorList>
            <person name="Weinstock G."/>
            <person name="Sodergren E."/>
            <person name="Wylie T."/>
            <person name="Fulton L."/>
            <person name="Fulton R."/>
            <person name="Fronick C."/>
            <person name="O'Laughlin M."/>
            <person name="Godfrey J."/>
            <person name="Miner T."/>
            <person name="Herter B."/>
            <person name="Appelbaum E."/>
            <person name="Cordes M."/>
            <person name="Lek S."/>
            <person name="Wollam A."/>
            <person name="Pepin K.H."/>
            <person name="Palsikar V.B."/>
            <person name="Mitreva M."/>
            <person name="Wilson R.K."/>
        </authorList>
    </citation>
    <scope>NUCLEOTIDE SEQUENCE [LARGE SCALE GENOMIC DNA]</scope>
    <source>
        <strain evidence="2 3">F0530</strain>
    </source>
</reference>
<feature type="compositionally biased region" description="Low complexity" evidence="1">
    <location>
        <begin position="15"/>
        <end position="24"/>
    </location>
</feature>
<protein>
    <submittedName>
        <fullName evidence="2">Uncharacterized protein</fullName>
    </submittedName>
</protein>
<accession>U1Q4L3</accession>
<proteinExistence type="predicted"/>
<dbReference type="EMBL" id="AWSC01000017">
    <property type="protein sequence ID" value="ERH17466.1"/>
    <property type="molecule type" value="Genomic_DNA"/>
</dbReference>
<evidence type="ECO:0000313" key="3">
    <source>
        <dbReference type="Proteomes" id="UP000016481"/>
    </source>
</evidence>
<dbReference type="HOGENOM" id="CLU_3021394_0_0_11"/>